<evidence type="ECO:0000256" key="2">
    <source>
        <dbReference type="SAM" id="SignalP"/>
    </source>
</evidence>
<dbReference type="SUPFAM" id="SSF51322">
    <property type="entry name" value="Cyanovirin-N"/>
    <property type="match status" value="1"/>
</dbReference>
<evidence type="ECO:0000313" key="5">
    <source>
        <dbReference type="EnsemblFungi" id="EJT69814"/>
    </source>
</evidence>
<accession>J3PGR8</accession>
<evidence type="ECO:0000256" key="1">
    <source>
        <dbReference type="SAM" id="MobiDB-lite"/>
    </source>
</evidence>
<evidence type="ECO:0000313" key="4">
    <source>
        <dbReference type="EMBL" id="EJT69814.1"/>
    </source>
</evidence>
<proteinExistence type="predicted"/>
<reference evidence="6" key="1">
    <citation type="submission" date="2010-07" db="EMBL/GenBank/DDBJ databases">
        <title>The genome sequence of Gaeumannomyces graminis var. tritici strain R3-111a-1.</title>
        <authorList>
            <consortium name="The Broad Institute Genome Sequencing Platform"/>
            <person name="Ma L.-J."/>
            <person name="Dead R."/>
            <person name="Young S."/>
            <person name="Zeng Q."/>
            <person name="Koehrsen M."/>
            <person name="Alvarado L."/>
            <person name="Berlin A."/>
            <person name="Chapman S.B."/>
            <person name="Chen Z."/>
            <person name="Freedman E."/>
            <person name="Gellesch M."/>
            <person name="Goldberg J."/>
            <person name="Griggs A."/>
            <person name="Gujja S."/>
            <person name="Heilman E.R."/>
            <person name="Heiman D."/>
            <person name="Hepburn T."/>
            <person name="Howarth C."/>
            <person name="Jen D."/>
            <person name="Larson L."/>
            <person name="Mehta T."/>
            <person name="Neiman D."/>
            <person name="Pearson M."/>
            <person name="Roberts A."/>
            <person name="Saif S."/>
            <person name="Shea T."/>
            <person name="Shenoy N."/>
            <person name="Sisk P."/>
            <person name="Stolte C."/>
            <person name="Sykes S."/>
            <person name="Walk T."/>
            <person name="White J."/>
            <person name="Yandava C."/>
            <person name="Haas B."/>
            <person name="Nusbaum C."/>
            <person name="Birren B."/>
        </authorList>
    </citation>
    <scope>NUCLEOTIDE SEQUENCE [LARGE SCALE GENOMIC DNA]</scope>
    <source>
        <strain evidence="6">R3-111a-1</strain>
    </source>
</reference>
<reference evidence="5" key="4">
    <citation type="journal article" date="2015" name="G3 (Bethesda)">
        <title>Genome sequences of three phytopathogenic species of the Magnaporthaceae family of fungi.</title>
        <authorList>
            <person name="Okagaki L.H."/>
            <person name="Nunes C.C."/>
            <person name="Sailsbery J."/>
            <person name="Clay B."/>
            <person name="Brown D."/>
            <person name="John T."/>
            <person name="Oh Y."/>
            <person name="Young N."/>
            <person name="Fitzgerald M."/>
            <person name="Haas B.J."/>
            <person name="Zeng Q."/>
            <person name="Young S."/>
            <person name="Adiconis X."/>
            <person name="Fan L."/>
            <person name="Levin J.Z."/>
            <person name="Mitchell T.K."/>
            <person name="Okubara P.A."/>
            <person name="Farman M.L."/>
            <person name="Kohn L.M."/>
            <person name="Birren B."/>
            <person name="Ma L.-J."/>
            <person name="Dean R.A."/>
        </authorList>
    </citation>
    <scope>NUCLEOTIDE SEQUENCE</scope>
    <source>
        <strain evidence="5">R3-111a-1</strain>
    </source>
</reference>
<dbReference type="InterPro" id="IPR011058">
    <property type="entry name" value="Cyanovirin-N"/>
</dbReference>
<dbReference type="Pfam" id="PF08881">
    <property type="entry name" value="CVNH"/>
    <property type="match status" value="1"/>
</dbReference>
<evidence type="ECO:0000259" key="3">
    <source>
        <dbReference type="Pfam" id="PF08881"/>
    </source>
</evidence>
<dbReference type="InterPro" id="IPR036673">
    <property type="entry name" value="Cyanovirin-N_sf"/>
</dbReference>
<keyword evidence="2" id="KW-0732">Signal</keyword>
<name>J3PGR8_GAET3</name>
<dbReference type="GeneID" id="20353155"/>
<dbReference type="Proteomes" id="UP000006039">
    <property type="component" value="Unassembled WGS sequence"/>
</dbReference>
<dbReference type="Gene3D" id="2.30.60.10">
    <property type="entry name" value="Cyanovirin-N"/>
    <property type="match status" value="1"/>
</dbReference>
<gene>
    <name evidence="5" type="primary">20353155</name>
    <name evidence="4" type="ORF">GGTG_12697</name>
</gene>
<evidence type="ECO:0000313" key="6">
    <source>
        <dbReference type="Proteomes" id="UP000006039"/>
    </source>
</evidence>
<organism evidence="4">
    <name type="scientific">Gaeumannomyces tritici (strain R3-111a-1)</name>
    <name type="common">Wheat and barley take-all root rot fungus</name>
    <name type="synonym">Gaeumannomyces graminis var. tritici</name>
    <dbReference type="NCBI Taxonomy" id="644352"/>
    <lineage>
        <taxon>Eukaryota</taxon>
        <taxon>Fungi</taxon>
        <taxon>Dikarya</taxon>
        <taxon>Ascomycota</taxon>
        <taxon>Pezizomycotina</taxon>
        <taxon>Sordariomycetes</taxon>
        <taxon>Sordariomycetidae</taxon>
        <taxon>Magnaporthales</taxon>
        <taxon>Magnaporthaceae</taxon>
        <taxon>Gaeumannomyces</taxon>
    </lineage>
</organism>
<dbReference type="AlphaFoldDB" id="J3PGR8"/>
<dbReference type="HOGENOM" id="CLU_773975_0_0_1"/>
<dbReference type="EnsemblFungi" id="EJT69814">
    <property type="protein sequence ID" value="EJT69814"/>
    <property type="gene ID" value="GGTG_12697"/>
</dbReference>
<reference evidence="4" key="2">
    <citation type="submission" date="2010-07" db="EMBL/GenBank/DDBJ databases">
        <authorList>
            <consortium name="The Broad Institute Genome Sequencing Platform"/>
            <consortium name="Broad Institute Genome Sequencing Center for Infectious Disease"/>
            <person name="Ma L.-J."/>
            <person name="Dead R."/>
            <person name="Young S."/>
            <person name="Zeng Q."/>
            <person name="Koehrsen M."/>
            <person name="Alvarado L."/>
            <person name="Berlin A."/>
            <person name="Chapman S.B."/>
            <person name="Chen Z."/>
            <person name="Freedman E."/>
            <person name="Gellesch M."/>
            <person name="Goldberg J."/>
            <person name="Griggs A."/>
            <person name="Gujja S."/>
            <person name="Heilman E.R."/>
            <person name="Heiman D."/>
            <person name="Hepburn T."/>
            <person name="Howarth C."/>
            <person name="Jen D."/>
            <person name="Larson L."/>
            <person name="Mehta T."/>
            <person name="Neiman D."/>
            <person name="Pearson M."/>
            <person name="Roberts A."/>
            <person name="Saif S."/>
            <person name="Shea T."/>
            <person name="Shenoy N."/>
            <person name="Sisk P."/>
            <person name="Stolte C."/>
            <person name="Sykes S."/>
            <person name="Walk T."/>
            <person name="White J."/>
            <person name="Yandava C."/>
            <person name="Haas B."/>
            <person name="Nusbaum C."/>
            <person name="Birren B."/>
        </authorList>
    </citation>
    <scope>NUCLEOTIDE SEQUENCE</scope>
    <source>
        <strain evidence="4">R3-111a-1</strain>
    </source>
</reference>
<dbReference type="VEuPathDB" id="FungiDB:GGTG_12697"/>
<dbReference type="eggNOG" id="ENOG502T40A">
    <property type="taxonomic scope" value="Eukaryota"/>
</dbReference>
<sequence length="358" mass="39732">MRASTFALLVVAAMLTDTVETLGSARTAIDKADSCTMPSPAAIVSSTWTPAWPTFDEPCRPQTAVAQRPIHSRAPVPGDWSTGYMATCRNCSLRVMDPREHRDTLLSCMCLNGHPECQETMDVAQYVKAELDLNAHFGNDQGHLTFGDQNFLYTCEACNLTCGYWYFCECSYGEGTHYSNINLDLYFWAPYGNLQRRPAVNLPPKAVVPSLDVADPEGQGRPPVVPDGPDGTWKAKHVRRGILPNLGVVSQLFGLMWRGGGGGGNDWYKGLRRGHPQNRDKRFREKVVRSLGKPRAFSTWAQAADTFRRVTFRRAGQVDDIESTNCWIWLGDTAFCEPMRPEFVFLWGGLDGAVARGG</sequence>
<feature type="domain" description="Cyanovirin-N" evidence="3">
    <location>
        <begin position="85"/>
        <end position="194"/>
    </location>
</feature>
<reference evidence="4" key="3">
    <citation type="submission" date="2010-09" db="EMBL/GenBank/DDBJ databases">
        <title>Annotation of Gaeumannomyces graminis var. tritici R3-111a-1.</title>
        <authorList>
            <consortium name="The Broad Institute Genome Sequencing Platform"/>
            <person name="Ma L.-J."/>
            <person name="Dead R."/>
            <person name="Young S.K."/>
            <person name="Zeng Q."/>
            <person name="Gargeya S."/>
            <person name="Fitzgerald M."/>
            <person name="Haas B."/>
            <person name="Abouelleil A."/>
            <person name="Alvarado L."/>
            <person name="Arachchi H.M."/>
            <person name="Berlin A."/>
            <person name="Brown A."/>
            <person name="Chapman S.B."/>
            <person name="Chen Z."/>
            <person name="Dunbar C."/>
            <person name="Freedman E."/>
            <person name="Gearin G."/>
            <person name="Gellesch M."/>
            <person name="Goldberg J."/>
            <person name="Griggs A."/>
            <person name="Gujja S."/>
            <person name="Heiman D."/>
            <person name="Howarth C."/>
            <person name="Larson L."/>
            <person name="Lui A."/>
            <person name="MacDonald P.J.P."/>
            <person name="Mehta T."/>
            <person name="Montmayeur A."/>
            <person name="Murphy C."/>
            <person name="Neiman D."/>
            <person name="Pearson M."/>
            <person name="Priest M."/>
            <person name="Roberts A."/>
            <person name="Saif S."/>
            <person name="Shea T."/>
            <person name="Shenoy N."/>
            <person name="Sisk P."/>
            <person name="Stolte C."/>
            <person name="Sykes S."/>
            <person name="Yandava C."/>
            <person name="Wortman J."/>
            <person name="Nusbaum C."/>
            <person name="Birren B."/>
        </authorList>
    </citation>
    <scope>NUCLEOTIDE SEQUENCE</scope>
    <source>
        <strain evidence="4">R3-111a-1</strain>
    </source>
</reference>
<feature type="region of interest" description="Disordered" evidence="1">
    <location>
        <begin position="211"/>
        <end position="230"/>
    </location>
</feature>
<keyword evidence="6" id="KW-1185">Reference proteome</keyword>
<dbReference type="OrthoDB" id="10469400at2759"/>
<dbReference type="EMBL" id="GL385403">
    <property type="protein sequence ID" value="EJT69814.1"/>
    <property type="molecule type" value="Genomic_DNA"/>
</dbReference>
<protein>
    <recommendedName>
        <fullName evidence="3">Cyanovirin-N domain-containing protein</fullName>
    </recommendedName>
</protein>
<feature type="signal peptide" evidence="2">
    <location>
        <begin position="1"/>
        <end position="21"/>
    </location>
</feature>
<feature type="chain" id="PRO_5015095343" description="Cyanovirin-N domain-containing protein" evidence="2">
    <location>
        <begin position="22"/>
        <end position="358"/>
    </location>
</feature>
<reference evidence="5" key="5">
    <citation type="submission" date="2018-04" db="UniProtKB">
        <authorList>
            <consortium name="EnsemblFungi"/>
        </authorList>
    </citation>
    <scope>IDENTIFICATION</scope>
    <source>
        <strain evidence="5">R3-111a-1</strain>
    </source>
</reference>
<dbReference type="RefSeq" id="XP_009228862.1">
    <property type="nucleotide sequence ID" value="XM_009230598.1"/>
</dbReference>